<protein>
    <recommendedName>
        <fullName evidence="5">F-box domain-containing protein</fullName>
    </recommendedName>
</protein>
<dbReference type="Gene3D" id="3.80.10.10">
    <property type="entry name" value="Ribonuclease Inhibitor"/>
    <property type="match status" value="1"/>
</dbReference>
<evidence type="ECO:0000313" key="3">
    <source>
        <dbReference type="EMBL" id="CAF3840545.1"/>
    </source>
</evidence>
<accession>A0A814UHV5</accession>
<dbReference type="Proteomes" id="UP000663860">
    <property type="component" value="Unassembled WGS sequence"/>
</dbReference>
<evidence type="ECO:0008006" key="5">
    <source>
        <dbReference type="Google" id="ProtNLM"/>
    </source>
</evidence>
<dbReference type="EMBL" id="CAJOBB010001319">
    <property type="protein sequence ID" value="CAF3840545.1"/>
    <property type="molecule type" value="Genomic_DNA"/>
</dbReference>
<proteinExistence type="predicted"/>
<reference evidence="1" key="1">
    <citation type="submission" date="2021-02" db="EMBL/GenBank/DDBJ databases">
        <authorList>
            <person name="Nowell W R."/>
        </authorList>
    </citation>
    <scope>NUCLEOTIDE SEQUENCE</scope>
</reference>
<dbReference type="Proteomes" id="UP000663845">
    <property type="component" value="Unassembled WGS sequence"/>
</dbReference>
<name>A0A814UHV5_9BILA</name>
<dbReference type="AlphaFoldDB" id="A0A814UHV5"/>
<gene>
    <name evidence="2" type="ORF">IZO911_LOCUS39418</name>
    <name evidence="1" type="ORF">JYZ213_LOCUS25566</name>
    <name evidence="3" type="ORF">KXQ929_LOCUS19451</name>
</gene>
<dbReference type="InterPro" id="IPR032675">
    <property type="entry name" value="LRR_dom_sf"/>
</dbReference>
<dbReference type="EMBL" id="CAJNOG010000328">
    <property type="protein sequence ID" value="CAF1177187.1"/>
    <property type="molecule type" value="Genomic_DNA"/>
</dbReference>
<dbReference type="Proteomes" id="UP000663868">
    <property type="component" value="Unassembled WGS sequence"/>
</dbReference>
<organism evidence="1 4">
    <name type="scientific">Adineta steineri</name>
    <dbReference type="NCBI Taxonomy" id="433720"/>
    <lineage>
        <taxon>Eukaryota</taxon>
        <taxon>Metazoa</taxon>
        <taxon>Spiralia</taxon>
        <taxon>Gnathifera</taxon>
        <taxon>Rotifera</taxon>
        <taxon>Eurotatoria</taxon>
        <taxon>Bdelloidea</taxon>
        <taxon>Adinetida</taxon>
        <taxon>Adinetidae</taxon>
        <taxon>Adineta</taxon>
    </lineage>
</organism>
<evidence type="ECO:0000313" key="2">
    <source>
        <dbReference type="EMBL" id="CAF1399675.1"/>
    </source>
</evidence>
<evidence type="ECO:0000313" key="1">
    <source>
        <dbReference type="EMBL" id="CAF1177187.1"/>
    </source>
</evidence>
<dbReference type="EMBL" id="CAJNOE010001197">
    <property type="protein sequence ID" value="CAF1399675.1"/>
    <property type="molecule type" value="Genomic_DNA"/>
</dbReference>
<sequence>MDHIFPDEIFLQIFQNINPLDLFRSFYNLNSRLNRIIGEVPIHFRTDLTNEEQRYILPSLRPKQIRSLYVCEERYQYSYLNECSNIEELTFRWTSSYNVYSIRHPQLVTVRPGNFPHLRSLTIYQQSSTSAYQKLCTMIFGNHFPVLNNVFLPYANGSCTGGIKTWSTSLTSVWIACCNKSMLYLLLDNLPNLEYFTCTPESTNLLLRYPGYLNDAFHALHAVLSHCPKLKSVDCFIKYSGPGCSLQTFHEIKNRYPLFKDYSGDAWKEHDGHRCRIRKG</sequence>
<evidence type="ECO:0000313" key="4">
    <source>
        <dbReference type="Proteomes" id="UP000663845"/>
    </source>
</evidence>
<comment type="caution">
    <text evidence="1">The sequence shown here is derived from an EMBL/GenBank/DDBJ whole genome shotgun (WGS) entry which is preliminary data.</text>
</comment>